<evidence type="ECO:0000256" key="1">
    <source>
        <dbReference type="ARBA" id="ARBA00004496"/>
    </source>
</evidence>
<dbReference type="InterPro" id="IPR051837">
    <property type="entry name" value="SortingNexin/PXDomain-PKLike"/>
</dbReference>
<dbReference type="AlphaFoldDB" id="A0A8H7WHC7"/>
<proteinExistence type="predicted"/>
<dbReference type="GO" id="GO:0045022">
    <property type="term" value="P:early endosome to late endosome transport"/>
    <property type="evidence" value="ECO:0007669"/>
    <property type="project" value="TreeGrafter"/>
</dbReference>
<feature type="compositionally biased region" description="Low complexity" evidence="3">
    <location>
        <begin position="10"/>
        <end position="22"/>
    </location>
</feature>
<comment type="subcellular location">
    <subcellularLocation>
        <location evidence="1">Cytoplasm</location>
    </subcellularLocation>
</comment>
<organism evidence="5 6">
    <name type="scientific">Cadophora malorum</name>
    <dbReference type="NCBI Taxonomy" id="108018"/>
    <lineage>
        <taxon>Eukaryota</taxon>
        <taxon>Fungi</taxon>
        <taxon>Dikarya</taxon>
        <taxon>Ascomycota</taxon>
        <taxon>Pezizomycotina</taxon>
        <taxon>Leotiomycetes</taxon>
        <taxon>Helotiales</taxon>
        <taxon>Ploettnerulaceae</taxon>
        <taxon>Cadophora</taxon>
    </lineage>
</organism>
<dbReference type="GO" id="GO:0035091">
    <property type="term" value="F:phosphatidylinositol binding"/>
    <property type="evidence" value="ECO:0007669"/>
    <property type="project" value="TreeGrafter"/>
</dbReference>
<dbReference type="Pfam" id="PF02194">
    <property type="entry name" value="PXA"/>
    <property type="match status" value="1"/>
</dbReference>
<reference evidence="5" key="1">
    <citation type="submission" date="2021-02" db="EMBL/GenBank/DDBJ databases">
        <title>Genome sequence Cadophora malorum strain M34.</title>
        <authorList>
            <person name="Stefanovic E."/>
            <person name="Vu D."/>
            <person name="Scully C."/>
            <person name="Dijksterhuis J."/>
            <person name="Roader J."/>
            <person name="Houbraken J."/>
        </authorList>
    </citation>
    <scope>NUCLEOTIDE SEQUENCE</scope>
    <source>
        <strain evidence="5">M34</strain>
    </source>
</reference>
<accession>A0A8H7WHC7</accession>
<dbReference type="PROSITE" id="PS51207">
    <property type="entry name" value="PXA"/>
    <property type="match status" value="1"/>
</dbReference>
<comment type="caution">
    <text evidence="5">The sequence shown here is derived from an EMBL/GenBank/DDBJ whole genome shotgun (WGS) entry which is preliminary data.</text>
</comment>
<dbReference type="PANTHER" id="PTHR22999:SF23">
    <property type="entry name" value="SORTING NEXIN-16"/>
    <property type="match status" value="1"/>
</dbReference>
<keyword evidence="2" id="KW-0963">Cytoplasm</keyword>
<evidence type="ECO:0000256" key="3">
    <source>
        <dbReference type="SAM" id="MobiDB-lite"/>
    </source>
</evidence>
<sequence>MSRLQPRLKAVATVSSQSASATKDPPSRPATPSSRQSARPPPVDPVSDRATLFLIRRTLCSQLGEKGRNTPAPIDQLLPPLTSSNDVDLQLYALISIIIREFVQTWYTKITPDQVFVEEVVKIIAHCTRALEQRLRKVDLESLLFDELPELLKVHLQAYRASRISLHPIPVESNPREIYHSLWPFPALSPVPDGEHTTIEQMENESAYRQLLVQGVLTILLPTEDLENDCLTTLVGQIFSEMILGGGIGGKASEPWLLWEGITKIAEVIQTKLPKNKAQVRVERSNSDLMDSVPLNLTGKRARSWKFGRSLHKTFWLVLQYGYVAFTAIRFFIITLATASSLPSRITPTTKITGSTLANDHMEPLESTSPATSSATRQIPSKQPIVKMKIWSCASSLLDLDARMPWLNATLSFLQWASLTGPGEVGNTDGMVDKEKPDKPSIYLPEPLADILLTSLSRILSHALQTHVLDPTLLPLLLRTVRSALFPNNTLAPPRLIPSPSEQLLIRRRCAETLLALIPTGVQDVYFGPGIERRVKEVEDVLNVFDDAYCNRHLLYGVVELILVRLLPELAEKGVQELLDERLG</sequence>
<dbReference type="SMART" id="SM00313">
    <property type="entry name" value="PXA"/>
    <property type="match status" value="1"/>
</dbReference>
<evidence type="ECO:0000313" key="6">
    <source>
        <dbReference type="Proteomes" id="UP000664132"/>
    </source>
</evidence>
<evidence type="ECO:0000313" key="5">
    <source>
        <dbReference type="EMBL" id="KAG4424963.1"/>
    </source>
</evidence>
<feature type="region of interest" description="Disordered" evidence="3">
    <location>
        <begin position="1"/>
        <end position="46"/>
    </location>
</feature>
<dbReference type="Proteomes" id="UP000664132">
    <property type="component" value="Unassembled WGS sequence"/>
</dbReference>
<dbReference type="EMBL" id="JAFJYH010000015">
    <property type="protein sequence ID" value="KAG4424963.1"/>
    <property type="molecule type" value="Genomic_DNA"/>
</dbReference>
<evidence type="ECO:0000259" key="4">
    <source>
        <dbReference type="PROSITE" id="PS51207"/>
    </source>
</evidence>
<dbReference type="OrthoDB" id="5582218at2759"/>
<dbReference type="PANTHER" id="PTHR22999">
    <property type="entry name" value="PX SERINE/THREONINE KINASE PXK"/>
    <property type="match status" value="1"/>
</dbReference>
<gene>
    <name evidence="5" type="ORF">IFR04_001934</name>
</gene>
<evidence type="ECO:0000256" key="2">
    <source>
        <dbReference type="ARBA" id="ARBA00022490"/>
    </source>
</evidence>
<feature type="domain" description="PXA" evidence="4">
    <location>
        <begin position="84"/>
        <end position="269"/>
    </location>
</feature>
<dbReference type="GO" id="GO:0005769">
    <property type="term" value="C:early endosome"/>
    <property type="evidence" value="ECO:0007669"/>
    <property type="project" value="TreeGrafter"/>
</dbReference>
<dbReference type="InterPro" id="IPR003114">
    <property type="entry name" value="Phox_assoc"/>
</dbReference>
<dbReference type="GO" id="GO:0005770">
    <property type="term" value="C:late endosome"/>
    <property type="evidence" value="ECO:0007669"/>
    <property type="project" value="TreeGrafter"/>
</dbReference>
<keyword evidence="6" id="KW-1185">Reference proteome</keyword>
<name>A0A8H7WHC7_9HELO</name>
<protein>
    <recommendedName>
        <fullName evidence="4">PXA domain-containing protein</fullName>
    </recommendedName>
</protein>